<dbReference type="RefSeq" id="WP_014323534.1">
    <property type="nucleotide sequence ID" value="NC_016803.1"/>
</dbReference>
<dbReference type="AlphaFoldDB" id="F0JJL1"/>
<dbReference type="STRING" id="641491.DND132_2907"/>
<dbReference type="HOGENOM" id="CLU_055349_0_0_7"/>
<evidence type="ECO:0000313" key="2">
    <source>
        <dbReference type="Proteomes" id="UP000007845"/>
    </source>
</evidence>
<reference evidence="1 2" key="1">
    <citation type="journal article" date="2011" name="J. Bacteriol.">
        <title>Genome sequence of the mercury-methylating strain Desulfovibrio desulfuricans ND132.</title>
        <authorList>
            <person name="Brown S.D."/>
            <person name="Gilmour C.C."/>
            <person name="Kucken A.M."/>
            <person name="Wall J.D."/>
            <person name="Elias D.A."/>
            <person name="Brandt C.C."/>
            <person name="Podar M."/>
            <person name="Chertkov O."/>
            <person name="Held B."/>
            <person name="Bruce D.C."/>
            <person name="Detter J.C."/>
            <person name="Tapia R."/>
            <person name="Han C.S."/>
            <person name="Goodwin L.A."/>
            <person name="Cheng J.F."/>
            <person name="Pitluck S."/>
            <person name="Woyke T."/>
            <person name="Mikhailova N."/>
            <person name="Ivanova N.N."/>
            <person name="Han J."/>
            <person name="Lucas S."/>
            <person name="Lapidus A.L."/>
            <person name="Land M.L."/>
            <person name="Hauser L.J."/>
            <person name="Palumbo A.V."/>
        </authorList>
    </citation>
    <scope>NUCLEOTIDE SEQUENCE [LARGE SCALE GENOMIC DNA]</scope>
    <source>
        <strain evidence="1 2">ND132</strain>
    </source>
</reference>
<proteinExistence type="predicted"/>
<dbReference type="eggNOG" id="COG0564">
    <property type="taxonomic scope" value="Bacteria"/>
</dbReference>
<organism evidence="1 2">
    <name type="scientific">Pseudodesulfovibrio mercurii</name>
    <dbReference type="NCBI Taxonomy" id="641491"/>
    <lineage>
        <taxon>Bacteria</taxon>
        <taxon>Pseudomonadati</taxon>
        <taxon>Thermodesulfobacteriota</taxon>
        <taxon>Desulfovibrionia</taxon>
        <taxon>Desulfovibrionales</taxon>
        <taxon>Desulfovibrionaceae</taxon>
    </lineage>
</organism>
<evidence type="ECO:0000313" key="1">
    <source>
        <dbReference type="EMBL" id="EGB16110.1"/>
    </source>
</evidence>
<name>F0JJL1_9BACT</name>
<dbReference type="OrthoDB" id="128480at2"/>
<protein>
    <submittedName>
        <fullName evidence="1">Uncharacterized protein</fullName>
    </submittedName>
</protein>
<dbReference type="Proteomes" id="UP000007845">
    <property type="component" value="Chromosome"/>
</dbReference>
<dbReference type="KEGG" id="ddn:DND132_2907"/>
<accession>F0JJL1</accession>
<dbReference type="EMBL" id="CP003220">
    <property type="protein sequence ID" value="EGB16110.1"/>
    <property type="molecule type" value="Genomic_DNA"/>
</dbReference>
<gene>
    <name evidence="1" type="ORF">DND132_2907</name>
</gene>
<keyword evidence="2" id="KW-1185">Reference proteome</keyword>
<sequence>MQPTPVRLTGEFDPSAACRGGCARCGREHVLPVGPARAPALDLFERLTREKRIDFEAAEPDPRFSTDYLFGEAGGQMFGVLAARDRSGATVVLKAFSGQYNSVWDVDGWAPPLLDTARFRADTFEAEQRIKAMGREIAGMPHGSPARDLLIYRRRQASAALMQEIHAMYRLPNFRGETVPLPLAVHPAGNPPTGTGDCCAPKLLGWVATHGLTPLGLAEFYFGRTNRSGSKEHGRFYPSCLDKCGRILGFMLCGLEGA</sequence>